<feature type="domain" description="Pyridoxamine 5'-phosphate oxidase N-terminal" evidence="3">
    <location>
        <begin position="40"/>
        <end position="130"/>
    </location>
</feature>
<reference evidence="4 5" key="1">
    <citation type="submission" date="2013-07" db="EMBL/GenBank/DDBJ databases">
        <authorList>
            <consortium name="DOE Joint Genome Institute"/>
            <person name="Reeve W."/>
            <person name="Huntemann M."/>
            <person name="Han J."/>
            <person name="Chen A."/>
            <person name="Kyrpides N."/>
            <person name="Mavromatis K."/>
            <person name="Markowitz V."/>
            <person name="Palaniappan K."/>
            <person name="Ivanova N."/>
            <person name="Schaumberg A."/>
            <person name="Pati A."/>
            <person name="Liolios K."/>
            <person name="Nordberg H.P."/>
            <person name="Cantor M.N."/>
            <person name="Hua S.X."/>
            <person name="Woyke T."/>
        </authorList>
    </citation>
    <scope>NUCLEOTIDE SEQUENCE [LARGE SCALE GENOMIC DNA]</scope>
    <source>
        <strain evidence="4 5">DSM 43889</strain>
    </source>
</reference>
<evidence type="ECO:0000256" key="2">
    <source>
        <dbReference type="SAM" id="MobiDB-lite"/>
    </source>
</evidence>
<protein>
    <recommendedName>
        <fullName evidence="3">Pyridoxamine 5'-phosphate oxidase N-terminal domain-containing protein</fullName>
    </recommendedName>
</protein>
<proteinExistence type="predicted"/>
<name>A0ABT1JGN8_ACTCY</name>
<comment type="caution">
    <text evidence="4">The sequence shown here is derived from an EMBL/GenBank/DDBJ whole genome shotgun (WGS) entry which is preliminary data.</text>
</comment>
<dbReference type="InterPro" id="IPR019965">
    <property type="entry name" value="PPOX_F420-dep_Rv2061_put"/>
</dbReference>
<dbReference type="NCBIfam" id="TIGR03666">
    <property type="entry name" value="Rv2061_F420"/>
    <property type="match status" value="1"/>
</dbReference>
<dbReference type="EMBL" id="AUBJ02000001">
    <property type="protein sequence ID" value="MCP2331593.1"/>
    <property type="molecule type" value="Genomic_DNA"/>
</dbReference>
<dbReference type="InterPro" id="IPR052019">
    <property type="entry name" value="F420H2_bilvrd_red/Heme_oxyg"/>
</dbReference>
<feature type="region of interest" description="Disordered" evidence="2">
    <location>
        <begin position="1"/>
        <end position="37"/>
    </location>
</feature>
<keyword evidence="5" id="KW-1185">Reference proteome</keyword>
<dbReference type="Gene3D" id="2.30.110.10">
    <property type="entry name" value="Electron Transport, Fmn-binding Protein, Chain A"/>
    <property type="match status" value="1"/>
</dbReference>
<organism evidence="4 5">
    <name type="scientific">Actinoalloteichus caeruleus DSM 43889</name>
    <dbReference type="NCBI Taxonomy" id="1120930"/>
    <lineage>
        <taxon>Bacteria</taxon>
        <taxon>Bacillati</taxon>
        <taxon>Actinomycetota</taxon>
        <taxon>Actinomycetes</taxon>
        <taxon>Pseudonocardiales</taxon>
        <taxon>Pseudonocardiaceae</taxon>
        <taxon>Actinoalloteichus</taxon>
        <taxon>Actinoalloteichus cyanogriseus</taxon>
    </lineage>
</organism>
<dbReference type="Pfam" id="PF01243">
    <property type="entry name" value="PNPOx_N"/>
    <property type="match status" value="1"/>
</dbReference>
<keyword evidence="1" id="KW-0560">Oxidoreductase</keyword>
<evidence type="ECO:0000256" key="1">
    <source>
        <dbReference type="ARBA" id="ARBA00023002"/>
    </source>
</evidence>
<dbReference type="InterPro" id="IPR012349">
    <property type="entry name" value="Split_barrel_FMN-bd"/>
</dbReference>
<dbReference type="Proteomes" id="UP000791080">
    <property type="component" value="Unassembled WGS sequence"/>
</dbReference>
<reference evidence="4 5" key="2">
    <citation type="submission" date="2022-06" db="EMBL/GenBank/DDBJ databases">
        <title>Genomic Encyclopedia of Type Strains, Phase I: the one thousand microbial genomes (KMG-I) project.</title>
        <authorList>
            <person name="Kyrpides N."/>
        </authorList>
    </citation>
    <scope>NUCLEOTIDE SEQUENCE [LARGE SCALE GENOMIC DNA]</scope>
    <source>
        <strain evidence="4 5">DSM 43889</strain>
    </source>
</reference>
<dbReference type="InterPro" id="IPR011576">
    <property type="entry name" value="Pyridox_Oxase_N"/>
</dbReference>
<gene>
    <name evidence="4" type="ORF">G443_001863</name>
</gene>
<evidence type="ECO:0000259" key="3">
    <source>
        <dbReference type="Pfam" id="PF01243"/>
    </source>
</evidence>
<accession>A0ABT1JGN8</accession>
<dbReference type="SUPFAM" id="SSF50475">
    <property type="entry name" value="FMN-binding split barrel"/>
    <property type="match status" value="1"/>
</dbReference>
<evidence type="ECO:0000313" key="5">
    <source>
        <dbReference type="Proteomes" id="UP000791080"/>
    </source>
</evidence>
<evidence type="ECO:0000313" key="4">
    <source>
        <dbReference type="EMBL" id="MCP2331593.1"/>
    </source>
</evidence>
<dbReference type="PANTHER" id="PTHR35176">
    <property type="entry name" value="HEME OXYGENASE HI_0854-RELATED"/>
    <property type="match status" value="1"/>
</dbReference>
<dbReference type="PANTHER" id="PTHR35176:SF11">
    <property type="entry name" value="PYRIDOXAMINE 5'-PHOSPHATE OXIDASE FAMILY PROTEIN"/>
    <property type="match status" value="1"/>
</dbReference>
<sequence>MPRSGRSHHPDGARPDPGGGVEEPRQAGTGPGNPALDRLGAARYLAVTTFRRSGQPVVTPVWLARDGDALVVWTVADSGKVKRIRHTPTVRLAPCDVRGRVTGPETGGRAVVLGPEDSDRARRLVSRRYGPLGWLVVTLSTLRRGRTGTVGVRITPAGG</sequence>